<name>A0ABQ5HJ51_9ASTR</name>
<dbReference type="InterPro" id="IPR001878">
    <property type="entry name" value="Znf_CCHC"/>
</dbReference>
<evidence type="ECO:0000256" key="11">
    <source>
        <dbReference type="ARBA" id="ARBA00023268"/>
    </source>
</evidence>
<dbReference type="InterPro" id="IPR005162">
    <property type="entry name" value="Retrotrans_gag_dom"/>
</dbReference>
<evidence type="ECO:0000256" key="9">
    <source>
        <dbReference type="ARBA" id="ARBA00022908"/>
    </source>
</evidence>
<feature type="compositionally biased region" description="Basic and acidic residues" evidence="13">
    <location>
        <begin position="220"/>
        <end position="232"/>
    </location>
</feature>
<reference evidence="15" key="2">
    <citation type="submission" date="2022-01" db="EMBL/GenBank/DDBJ databases">
        <authorList>
            <person name="Yamashiro T."/>
            <person name="Shiraishi A."/>
            <person name="Satake H."/>
            <person name="Nakayama K."/>
        </authorList>
    </citation>
    <scope>NUCLEOTIDE SEQUENCE</scope>
</reference>
<dbReference type="Gene3D" id="2.40.70.10">
    <property type="entry name" value="Acid Proteases"/>
    <property type="match status" value="1"/>
</dbReference>
<dbReference type="PANTHER" id="PTHR37984">
    <property type="entry name" value="PROTEIN CBG26694"/>
    <property type="match status" value="1"/>
</dbReference>
<dbReference type="InterPro" id="IPR043128">
    <property type="entry name" value="Rev_trsase/Diguanyl_cyclase"/>
</dbReference>
<keyword evidence="3" id="KW-0548">Nucleotidyltransferase</keyword>
<evidence type="ECO:0000256" key="8">
    <source>
        <dbReference type="ARBA" id="ARBA00022884"/>
    </source>
</evidence>
<evidence type="ECO:0000256" key="6">
    <source>
        <dbReference type="ARBA" id="ARBA00022759"/>
    </source>
</evidence>
<dbReference type="InterPro" id="IPR041577">
    <property type="entry name" value="RT_RNaseH_2"/>
</dbReference>
<dbReference type="SUPFAM" id="SSF50630">
    <property type="entry name" value="Acid proteases"/>
    <property type="match status" value="1"/>
</dbReference>
<organism evidence="15 16">
    <name type="scientific">Tanacetum coccineum</name>
    <dbReference type="NCBI Taxonomy" id="301880"/>
    <lineage>
        <taxon>Eukaryota</taxon>
        <taxon>Viridiplantae</taxon>
        <taxon>Streptophyta</taxon>
        <taxon>Embryophyta</taxon>
        <taxon>Tracheophyta</taxon>
        <taxon>Spermatophyta</taxon>
        <taxon>Magnoliopsida</taxon>
        <taxon>eudicotyledons</taxon>
        <taxon>Gunneridae</taxon>
        <taxon>Pentapetalae</taxon>
        <taxon>asterids</taxon>
        <taxon>campanulids</taxon>
        <taxon>Asterales</taxon>
        <taxon>Asteraceae</taxon>
        <taxon>Asteroideae</taxon>
        <taxon>Anthemideae</taxon>
        <taxon>Anthemidinae</taxon>
        <taxon>Tanacetum</taxon>
    </lineage>
</organism>
<reference evidence="15" key="1">
    <citation type="journal article" date="2022" name="Int. J. Mol. Sci.">
        <title>Draft Genome of Tanacetum Coccineum: Genomic Comparison of Closely Related Tanacetum-Family Plants.</title>
        <authorList>
            <person name="Yamashiro T."/>
            <person name="Shiraishi A."/>
            <person name="Nakayama K."/>
            <person name="Satake H."/>
        </authorList>
    </citation>
    <scope>NUCLEOTIDE SEQUENCE</scope>
</reference>
<feature type="region of interest" description="Disordered" evidence="13">
    <location>
        <begin position="220"/>
        <end position="246"/>
    </location>
</feature>
<sequence length="803" mass="90727">MTLESVQPMIDKAIQRNSTNGDGNHSSDEDNRRNVQTACPCFYADFMKCQPLNFKGTEDVVGLTRWIERKESVFNISGCTIENQVKFATCTLLGAALTWWNGQIRTLGPDAYTMTWKVVKKKMTDKYCPQGEIKKLEIELWNLKVKGNDVPTYTERFQELTLICTKFVTNETEKIDKYISGLPNNIYGNMKSSKPKMLDETIELANDLMDQKLRTYAERQVDNKRKADDSSRNNHSHQQQPSKRQNVAKVYNMGSGERKPYGVNLLKCTKCHLHHNGSCTQKCHKCNKVGHLARDCRSSSNTNVANAQRDNRVIPKGNGCFECGALGHFKRDCPKLKNKDGGKGNAQGWVYAVGNTEKNGNASRNPNSNVVTGAFLLNNRYASILFDTGADRSFIATAFSSLIDIALTLLENSYDVELADGKIVGVYTIMRGCTLNFLNHLFNIDLMPIELGSFDIIISMDWLRRCQAMIVYDEKLVRIPYGGETLIFRGDKSNNGRESRLTIISCSKAQDISRGLVGLPLARPVEFQINLIPGAAPVAQAPYRLALSEMKELSEQLQELFDKGFINPSSSPWGAPVLFIKKKDGIKHLFKDRFEIGLSPAESTRTRHSKDGIPDSAKKEHEEHLEAILELLKKEKLYAKFLKCEFWIPKVQFLDHVIDSRGIHVDPAKIESIKYWASPKTPMKIRQFLGLAGYYQRFIEGFSKISKSMMKLTQKGIKFDWGEKKENAFQLIKQKLCSAPILALPEGSEDFVVYYDASHKGLGAVLMQREKVIAYASRQLKIHEKNYTTHDLELGSVVFALKI</sequence>
<evidence type="ECO:0000256" key="5">
    <source>
        <dbReference type="ARBA" id="ARBA00022750"/>
    </source>
</evidence>
<dbReference type="PANTHER" id="PTHR37984:SF5">
    <property type="entry name" value="PROTEIN NYNRIN-LIKE"/>
    <property type="match status" value="1"/>
</dbReference>
<proteinExistence type="predicted"/>
<dbReference type="InterPro" id="IPR001969">
    <property type="entry name" value="Aspartic_peptidase_AS"/>
</dbReference>
<dbReference type="Pfam" id="PF08284">
    <property type="entry name" value="RVP_2"/>
    <property type="match status" value="1"/>
</dbReference>
<keyword evidence="10" id="KW-0238">DNA-binding</keyword>
<dbReference type="EMBL" id="BQNB010019622">
    <property type="protein sequence ID" value="GJT87255.1"/>
    <property type="molecule type" value="Genomic_DNA"/>
</dbReference>
<dbReference type="SUPFAM" id="SSF56672">
    <property type="entry name" value="DNA/RNA polymerases"/>
    <property type="match status" value="1"/>
</dbReference>
<feature type="compositionally biased region" description="Polar residues" evidence="13">
    <location>
        <begin position="236"/>
        <end position="245"/>
    </location>
</feature>
<keyword evidence="8" id="KW-0694">RNA-binding</keyword>
<evidence type="ECO:0000256" key="3">
    <source>
        <dbReference type="ARBA" id="ARBA00022695"/>
    </source>
</evidence>
<keyword evidence="11" id="KW-0511">Multifunctional enzyme</keyword>
<dbReference type="PROSITE" id="PS00141">
    <property type="entry name" value="ASP_PROTEASE"/>
    <property type="match status" value="1"/>
</dbReference>
<keyword evidence="16" id="KW-1185">Reference proteome</keyword>
<dbReference type="InterPro" id="IPR043502">
    <property type="entry name" value="DNA/RNA_pol_sf"/>
</dbReference>
<dbReference type="InterPro" id="IPR021109">
    <property type="entry name" value="Peptidase_aspartic_dom_sf"/>
</dbReference>
<evidence type="ECO:0000313" key="16">
    <source>
        <dbReference type="Proteomes" id="UP001151760"/>
    </source>
</evidence>
<dbReference type="GO" id="GO:0003964">
    <property type="term" value="F:RNA-directed DNA polymerase activity"/>
    <property type="evidence" value="ECO:0007669"/>
    <property type="project" value="UniProtKB-KW"/>
</dbReference>
<gene>
    <name evidence="15" type="ORF">Tco_1068972</name>
</gene>
<dbReference type="Gene3D" id="3.10.10.10">
    <property type="entry name" value="HIV Type 1 Reverse Transcriptase, subunit A, domain 1"/>
    <property type="match status" value="1"/>
</dbReference>
<dbReference type="PROSITE" id="PS50158">
    <property type="entry name" value="ZF_CCHC"/>
    <property type="match status" value="2"/>
</dbReference>
<keyword evidence="2" id="KW-0808">Transferase</keyword>
<dbReference type="Pfam" id="PF03732">
    <property type="entry name" value="Retrotrans_gag"/>
    <property type="match status" value="1"/>
</dbReference>
<dbReference type="Pfam" id="PF00098">
    <property type="entry name" value="zf-CCHC"/>
    <property type="match status" value="2"/>
</dbReference>
<keyword evidence="6" id="KW-0255">Endonuclease</keyword>
<feature type="domain" description="CCHC-type" evidence="14">
    <location>
        <begin position="320"/>
        <end position="335"/>
    </location>
</feature>
<evidence type="ECO:0000256" key="10">
    <source>
        <dbReference type="ARBA" id="ARBA00023125"/>
    </source>
</evidence>
<keyword evidence="4" id="KW-0378">Hydrolase</keyword>
<evidence type="ECO:0000256" key="2">
    <source>
        <dbReference type="ARBA" id="ARBA00022679"/>
    </source>
</evidence>
<dbReference type="Gene3D" id="3.30.70.270">
    <property type="match status" value="2"/>
</dbReference>
<evidence type="ECO:0000256" key="13">
    <source>
        <dbReference type="SAM" id="MobiDB-lite"/>
    </source>
</evidence>
<evidence type="ECO:0000256" key="7">
    <source>
        <dbReference type="ARBA" id="ARBA00022842"/>
    </source>
</evidence>
<dbReference type="CDD" id="cd00303">
    <property type="entry name" value="retropepsin_like"/>
    <property type="match status" value="1"/>
</dbReference>
<accession>A0ABQ5HJ51</accession>
<keyword evidence="7" id="KW-0460">Magnesium</keyword>
<keyword evidence="1" id="KW-0645">Protease</keyword>
<keyword evidence="9" id="KW-0229">DNA integration</keyword>
<protein>
    <submittedName>
        <fullName evidence="15">Reverse transcriptase domain-containing protein</fullName>
    </submittedName>
</protein>
<evidence type="ECO:0000256" key="1">
    <source>
        <dbReference type="ARBA" id="ARBA00022670"/>
    </source>
</evidence>
<feature type="domain" description="CCHC-type" evidence="14">
    <location>
        <begin position="282"/>
        <end position="298"/>
    </location>
</feature>
<comment type="caution">
    <text evidence="15">The sequence shown here is derived from an EMBL/GenBank/DDBJ whole genome shotgun (WGS) entry which is preliminary data.</text>
</comment>
<dbReference type="SUPFAM" id="SSF57756">
    <property type="entry name" value="Retrovirus zinc finger-like domains"/>
    <property type="match status" value="1"/>
</dbReference>
<evidence type="ECO:0000256" key="4">
    <source>
        <dbReference type="ARBA" id="ARBA00022722"/>
    </source>
</evidence>
<dbReference type="InterPro" id="IPR050951">
    <property type="entry name" value="Retrovirus_Pol_polyprotein"/>
</dbReference>
<evidence type="ECO:0000256" key="12">
    <source>
        <dbReference type="PROSITE-ProRule" id="PRU00047"/>
    </source>
</evidence>
<dbReference type="SMART" id="SM00343">
    <property type="entry name" value="ZnF_C2HC"/>
    <property type="match status" value="2"/>
</dbReference>
<keyword evidence="12" id="KW-0863">Zinc-finger</keyword>
<keyword evidence="5" id="KW-0064">Aspartyl protease</keyword>
<evidence type="ECO:0000313" key="15">
    <source>
        <dbReference type="EMBL" id="GJT87255.1"/>
    </source>
</evidence>
<dbReference type="Gene3D" id="4.10.60.10">
    <property type="entry name" value="Zinc finger, CCHC-type"/>
    <property type="match status" value="2"/>
</dbReference>
<keyword evidence="12" id="KW-0479">Metal-binding</keyword>
<dbReference type="InterPro" id="IPR036875">
    <property type="entry name" value="Znf_CCHC_sf"/>
</dbReference>
<evidence type="ECO:0000259" key="14">
    <source>
        <dbReference type="PROSITE" id="PS50158"/>
    </source>
</evidence>
<keyword evidence="4" id="KW-0540">Nuclease</keyword>
<keyword evidence="15" id="KW-0695">RNA-directed DNA polymerase</keyword>
<dbReference type="Proteomes" id="UP001151760">
    <property type="component" value="Unassembled WGS sequence"/>
</dbReference>
<dbReference type="Pfam" id="PF17919">
    <property type="entry name" value="RT_RNaseH_2"/>
    <property type="match status" value="1"/>
</dbReference>
<keyword evidence="12" id="KW-0862">Zinc</keyword>